<evidence type="ECO:0000256" key="3">
    <source>
        <dbReference type="ARBA" id="ARBA00022487"/>
    </source>
</evidence>
<dbReference type="GO" id="GO:0005576">
    <property type="term" value="C:extracellular region"/>
    <property type="evidence" value="ECO:0007669"/>
    <property type="project" value="UniProtKB-SubCell"/>
</dbReference>
<dbReference type="InterPro" id="IPR054579">
    <property type="entry name" value="GCE-like_dom"/>
</dbReference>
<sequence length="472" mass="49992">MQLFAAVSVAFALLRLVQAQSPVWGQCGGIGWTGATTCAAGTTCITLNPYYSQCLPGATVPTTTQPAPPTTTPPTSTAPATSAPGSSTTAVPGACSTPATISGFNNSKLPNPFLFDDNTPVRSAEDWTCRRAQIQALIAGYESGELPGRPSSLTASLSNNTLSITATNGNNSITFKPTITFPSGTPPAAGWPLLIVYDSLSIPVPSGIATMIYGNSEMAQQNDASSRGLGLFYNLYGQSATASAMTAWAWGVSRIIDVLEQMPAAHINTQRIAVTGCSRDGKGALMAGALEPRIALTIPQESGSGGDACWRLSLYEQDAGSVVQTATEIVMENVWFSADFADYVDDLSVLPFDHHMLAALIAPRPMISFENTDYVWLSPLSSYGCMAAAHAVWDALGVADHHGFEQVGGHAHCAWPASLSPQLNAFFDRFLLDQPNVNTSFFATNGVFNNVTWTASDWIDWSTPALNERRFG</sequence>
<proteinExistence type="inferred from homology"/>
<evidence type="ECO:0000256" key="6">
    <source>
        <dbReference type="ARBA" id="ARBA00022801"/>
    </source>
</evidence>
<reference evidence="13 14" key="1">
    <citation type="journal article" date="2015" name="Sci. Rep.">
        <title>Chromosome-level genome map provides insights into diverse defense mechanisms in the medicinal fungus Ganoderma sinense.</title>
        <authorList>
            <person name="Zhu Y."/>
            <person name="Xu J."/>
            <person name="Sun C."/>
            <person name="Zhou S."/>
            <person name="Xu H."/>
            <person name="Nelson D.R."/>
            <person name="Qian J."/>
            <person name="Song J."/>
            <person name="Luo H."/>
            <person name="Xiang L."/>
            <person name="Li Y."/>
            <person name="Xu Z."/>
            <person name="Ji A."/>
            <person name="Wang L."/>
            <person name="Lu S."/>
            <person name="Hayward A."/>
            <person name="Sun W."/>
            <person name="Li X."/>
            <person name="Schwartz D.C."/>
            <person name="Wang Y."/>
            <person name="Chen S."/>
        </authorList>
    </citation>
    <scope>NUCLEOTIDE SEQUENCE [LARGE SCALE GENOMIC DNA]</scope>
    <source>
        <strain evidence="13 14">ZZ0214-1</strain>
    </source>
</reference>
<keyword evidence="5 11" id="KW-0732">Signal</keyword>
<organism evidence="13 14">
    <name type="scientific">Ganoderma sinense ZZ0214-1</name>
    <dbReference type="NCBI Taxonomy" id="1077348"/>
    <lineage>
        <taxon>Eukaryota</taxon>
        <taxon>Fungi</taxon>
        <taxon>Dikarya</taxon>
        <taxon>Basidiomycota</taxon>
        <taxon>Agaricomycotina</taxon>
        <taxon>Agaricomycetes</taxon>
        <taxon>Polyporales</taxon>
        <taxon>Polyporaceae</taxon>
        <taxon>Ganoderma</taxon>
    </lineage>
</organism>
<evidence type="ECO:0000256" key="5">
    <source>
        <dbReference type="ARBA" id="ARBA00022729"/>
    </source>
</evidence>
<dbReference type="InterPro" id="IPR000254">
    <property type="entry name" value="CBD"/>
</dbReference>
<dbReference type="PROSITE" id="PS51164">
    <property type="entry name" value="CBM1_2"/>
    <property type="match status" value="1"/>
</dbReference>
<dbReference type="GO" id="GO:0030248">
    <property type="term" value="F:cellulose binding"/>
    <property type="evidence" value="ECO:0007669"/>
    <property type="project" value="InterPro"/>
</dbReference>
<keyword evidence="4" id="KW-0964">Secreted</keyword>
<feature type="region of interest" description="Disordered" evidence="10">
    <location>
        <begin position="62"/>
        <end position="92"/>
    </location>
</feature>
<keyword evidence="3" id="KW-0719">Serine esterase</keyword>
<dbReference type="InterPro" id="IPR035971">
    <property type="entry name" value="CBD_sf"/>
</dbReference>
<dbReference type="SUPFAM" id="SSF57180">
    <property type="entry name" value="Cellulose-binding domain"/>
    <property type="match status" value="1"/>
</dbReference>
<dbReference type="ESTHER" id="9aphy-a0a2g8sk56">
    <property type="family name" value="Glucuronoyl_esterase"/>
</dbReference>
<evidence type="ECO:0000256" key="9">
    <source>
        <dbReference type="ARBA" id="ARBA00026105"/>
    </source>
</evidence>
<evidence type="ECO:0000313" key="14">
    <source>
        <dbReference type="Proteomes" id="UP000230002"/>
    </source>
</evidence>
<dbReference type="Pfam" id="PF22244">
    <property type="entry name" value="GCE_fung"/>
    <property type="match status" value="1"/>
</dbReference>
<dbReference type="Gene3D" id="3.40.50.1820">
    <property type="entry name" value="alpha/beta hydrolase"/>
    <property type="match status" value="1"/>
</dbReference>
<feature type="chain" id="PRO_5013936815" description="(4-O-methyl)-D-glucuronate--lignin esterase" evidence="11">
    <location>
        <begin position="20"/>
        <end position="472"/>
    </location>
</feature>
<gene>
    <name evidence="13" type="ORF">GSI_03646</name>
</gene>
<evidence type="ECO:0000256" key="8">
    <source>
        <dbReference type="ARBA" id="ARBA00024511"/>
    </source>
</evidence>
<comment type="similarity">
    <text evidence="2">Belongs to the carbohydrate esterase 15 (CE15) family.</text>
</comment>
<evidence type="ECO:0000256" key="11">
    <source>
        <dbReference type="SAM" id="SignalP"/>
    </source>
</evidence>
<dbReference type="GO" id="GO:0046274">
    <property type="term" value="P:lignin catabolic process"/>
    <property type="evidence" value="ECO:0007669"/>
    <property type="project" value="UniProtKB-KW"/>
</dbReference>
<evidence type="ECO:0000256" key="1">
    <source>
        <dbReference type="ARBA" id="ARBA00004613"/>
    </source>
</evidence>
<dbReference type="EC" id="3.1.1.117" evidence="9"/>
<keyword evidence="7" id="KW-0439">Lignin degradation</keyword>
<feature type="signal peptide" evidence="11">
    <location>
        <begin position="1"/>
        <end position="19"/>
    </location>
</feature>
<evidence type="ECO:0000256" key="2">
    <source>
        <dbReference type="ARBA" id="ARBA00010092"/>
    </source>
</evidence>
<dbReference type="SMART" id="SM00236">
    <property type="entry name" value="fCBD"/>
    <property type="match status" value="1"/>
</dbReference>
<evidence type="ECO:0000256" key="7">
    <source>
        <dbReference type="ARBA" id="ARBA00023185"/>
    </source>
</evidence>
<dbReference type="EMBL" id="AYKW01000006">
    <property type="protein sequence ID" value="PIL33938.1"/>
    <property type="molecule type" value="Genomic_DNA"/>
</dbReference>
<keyword evidence="6" id="KW-0378">Hydrolase</keyword>
<comment type="caution">
    <text evidence="13">The sequence shown here is derived from an EMBL/GenBank/DDBJ whole genome shotgun (WGS) entry which is preliminary data.</text>
</comment>
<keyword evidence="14" id="KW-1185">Reference proteome</keyword>
<comment type="catalytic activity">
    <reaction evidence="8">
        <text>a 4-O-methyl-alpha-D-glucuronosyl ester derivative + H2O = 4-O-methyl-alpha-D-glucuronate derivative + an alcohol + H(+)</text>
        <dbReference type="Rhea" id="RHEA:67452"/>
        <dbReference type="ChEBI" id="CHEBI:15377"/>
        <dbReference type="ChEBI" id="CHEBI:15378"/>
        <dbReference type="ChEBI" id="CHEBI:30879"/>
        <dbReference type="ChEBI" id="CHEBI:171667"/>
        <dbReference type="ChEBI" id="CHEBI:171668"/>
        <dbReference type="EC" id="3.1.1.117"/>
    </reaction>
    <physiologicalReaction direction="left-to-right" evidence="8">
        <dbReference type="Rhea" id="RHEA:67453"/>
    </physiologicalReaction>
</comment>
<dbReference type="PROSITE" id="PS00562">
    <property type="entry name" value="CBM1_1"/>
    <property type="match status" value="1"/>
</dbReference>
<dbReference type="GO" id="GO:0005975">
    <property type="term" value="P:carbohydrate metabolic process"/>
    <property type="evidence" value="ECO:0007669"/>
    <property type="project" value="InterPro"/>
</dbReference>
<dbReference type="Proteomes" id="UP000230002">
    <property type="component" value="Unassembled WGS sequence"/>
</dbReference>
<dbReference type="SUPFAM" id="SSF53474">
    <property type="entry name" value="alpha/beta-Hydrolases"/>
    <property type="match status" value="1"/>
</dbReference>
<comment type="subcellular location">
    <subcellularLocation>
        <location evidence="1">Secreted</location>
    </subcellularLocation>
</comment>
<evidence type="ECO:0000256" key="10">
    <source>
        <dbReference type="SAM" id="MobiDB-lite"/>
    </source>
</evidence>
<accession>A0A2G8SK56</accession>
<name>A0A2G8SK56_9APHY</name>
<dbReference type="STRING" id="1077348.A0A2G8SK56"/>
<dbReference type="Pfam" id="PF00734">
    <property type="entry name" value="CBM_1"/>
    <property type="match status" value="1"/>
</dbReference>
<feature type="domain" description="CBM1" evidence="12">
    <location>
        <begin position="19"/>
        <end position="55"/>
    </location>
</feature>
<evidence type="ECO:0000256" key="4">
    <source>
        <dbReference type="ARBA" id="ARBA00022525"/>
    </source>
</evidence>
<protein>
    <recommendedName>
        <fullName evidence="9">(4-O-methyl)-D-glucuronate--lignin esterase</fullName>
        <ecNumber evidence="9">3.1.1.117</ecNumber>
    </recommendedName>
</protein>
<evidence type="ECO:0000313" key="13">
    <source>
        <dbReference type="EMBL" id="PIL33938.1"/>
    </source>
</evidence>
<dbReference type="InterPro" id="IPR029058">
    <property type="entry name" value="AB_hydrolase_fold"/>
</dbReference>
<dbReference type="AlphaFoldDB" id="A0A2G8SK56"/>
<dbReference type="OrthoDB" id="3781271at2759"/>
<dbReference type="GO" id="GO:0052689">
    <property type="term" value="F:carboxylic ester hydrolase activity"/>
    <property type="evidence" value="ECO:0007669"/>
    <property type="project" value="UniProtKB-KW"/>
</dbReference>
<evidence type="ECO:0000259" key="12">
    <source>
        <dbReference type="PROSITE" id="PS51164"/>
    </source>
</evidence>
<feature type="compositionally biased region" description="Low complexity" evidence="10">
    <location>
        <begin position="73"/>
        <end position="92"/>
    </location>
</feature>